<dbReference type="Gene3D" id="3.20.20.80">
    <property type="entry name" value="Glycosidases"/>
    <property type="match status" value="1"/>
</dbReference>
<dbReference type="AlphaFoldDB" id="A0A9D3BWL4"/>
<feature type="chain" id="PRO_5039170843" evidence="2">
    <location>
        <begin position="21"/>
        <end position="309"/>
    </location>
</feature>
<accession>A0A9D3BWL4</accession>
<dbReference type="InterPro" id="IPR029018">
    <property type="entry name" value="Hex-like_dom2"/>
</dbReference>
<feature type="domain" description="Alpha-N-acetylglucosaminidase N-terminal" evidence="4">
    <location>
        <begin position="40"/>
        <end position="121"/>
    </location>
</feature>
<organism evidence="5 6">
    <name type="scientific">Nothobranchius furzeri</name>
    <name type="common">Turquoise killifish</name>
    <dbReference type="NCBI Taxonomy" id="105023"/>
    <lineage>
        <taxon>Eukaryota</taxon>
        <taxon>Metazoa</taxon>
        <taxon>Chordata</taxon>
        <taxon>Craniata</taxon>
        <taxon>Vertebrata</taxon>
        <taxon>Euteleostomi</taxon>
        <taxon>Actinopterygii</taxon>
        <taxon>Neopterygii</taxon>
        <taxon>Teleostei</taxon>
        <taxon>Neoteleostei</taxon>
        <taxon>Acanthomorphata</taxon>
        <taxon>Ovalentaria</taxon>
        <taxon>Atherinomorphae</taxon>
        <taxon>Cyprinodontiformes</taxon>
        <taxon>Nothobranchiidae</taxon>
        <taxon>Nothobranchius</taxon>
    </lineage>
</organism>
<reference evidence="5" key="1">
    <citation type="submission" date="2020-03" db="EMBL/GenBank/DDBJ databases">
        <title>Intra-Species Differences in Population Size shape Life History and Genome Evolution.</title>
        <authorList>
            <person name="Willemsen D."/>
            <person name="Cui R."/>
            <person name="Valenzano D.R."/>
        </authorList>
    </citation>
    <scope>NUCLEOTIDE SEQUENCE</scope>
    <source>
        <strain evidence="5">GRZ</strain>
        <tissue evidence="5">Whole</tissue>
    </source>
</reference>
<dbReference type="GO" id="GO:0016787">
    <property type="term" value="F:hydrolase activity"/>
    <property type="evidence" value="ECO:0007669"/>
    <property type="project" value="UniProtKB-KW"/>
</dbReference>
<dbReference type="InterPro" id="IPR024733">
    <property type="entry name" value="NAGLU_tim-barrel"/>
</dbReference>
<comment type="caution">
    <text evidence="5">The sequence shown here is derived from an EMBL/GenBank/DDBJ whole genome shotgun (WGS) entry which is preliminary data.</text>
</comment>
<evidence type="ECO:0000313" key="6">
    <source>
        <dbReference type="Proteomes" id="UP000822369"/>
    </source>
</evidence>
<gene>
    <name evidence="5" type="primary">naglu</name>
    <name evidence="5" type="ORF">G4P62_018880</name>
</gene>
<dbReference type="PANTHER" id="PTHR12872">
    <property type="entry name" value="ALPHA-N-ACETYLGLUCOSAMINIDASE"/>
    <property type="match status" value="1"/>
</dbReference>
<dbReference type="Pfam" id="PF12971">
    <property type="entry name" value="NAGLU_N"/>
    <property type="match status" value="1"/>
</dbReference>
<evidence type="ECO:0000259" key="3">
    <source>
        <dbReference type="Pfam" id="PF05089"/>
    </source>
</evidence>
<dbReference type="Proteomes" id="UP000822369">
    <property type="component" value="Chromosome 4"/>
</dbReference>
<evidence type="ECO:0000256" key="2">
    <source>
        <dbReference type="SAM" id="SignalP"/>
    </source>
</evidence>
<proteinExistence type="predicted"/>
<keyword evidence="1" id="KW-0378">Hydrolase</keyword>
<sequence length="309" mass="35195">MPLSRHLPLLALCLFVTADCRFPTLEHIRTSASEEAQSRAVAGLLRRLLGNRSSEFVVSVNRSLSNDSLDVCELSSSKNKILATGSSGVAVASGIYNYLKYFCNCHVSWCGRQLELPSPLPRLTGVLRINTPHRFRYYQNVCTVSYSFVWWDWHRWEEEIDWMALNGINLPLAFTGQEALWQEVYRALGLNESEIEEFFSGPAFLAWNRMANMKKFGGPLPQSWHVNQLVLQFQILERMRDFGMIPVLPAFSGNIPRGILRLYPQANVTILGPWAHFNCSYSCSYILDPRDPLFLQIGSLYLAQVILLI</sequence>
<dbReference type="PANTHER" id="PTHR12872:SF1">
    <property type="entry name" value="ALPHA-N-ACETYLGLUCOSAMINIDASE"/>
    <property type="match status" value="1"/>
</dbReference>
<dbReference type="EMBL" id="JAAVVJ010000004">
    <property type="protein sequence ID" value="KAF7225367.1"/>
    <property type="molecule type" value="Genomic_DNA"/>
</dbReference>
<evidence type="ECO:0000259" key="4">
    <source>
        <dbReference type="Pfam" id="PF12971"/>
    </source>
</evidence>
<feature type="domain" description="Alpha-N-acetylglucosaminidase tim-barrel" evidence="3">
    <location>
        <begin position="136"/>
        <end position="305"/>
    </location>
</feature>
<dbReference type="InterPro" id="IPR007781">
    <property type="entry name" value="NAGLU"/>
</dbReference>
<name>A0A9D3BWL4_NOTFU</name>
<dbReference type="Gene3D" id="3.30.379.10">
    <property type="entry name" value="Chitobiase/beta-hexosaminidase domain 2-like"/>
    <property type="match status" value="1"/>
</dbReference>
<protein>
    <submittedName>
        <fullName evidence="5">Transcript variant X3</fullName>
    </submittedName>
</protein>
<evidence type="ECO:0000256" key="1">
    <source>
        <dbReference type="ARBA" id="ARBA00022801"/>
    </source>
</evidence>
<evidence type="ECO:0000313" key="5">
    <source>
        <dbReference type="EMBL" id="KAF7225367.1"/>
    </source>
</evidence>
<feature type="signal peptide" evidence="2">
    <location>
        <begin position="1"/>
        <end position="20"/>
    </location>
</feature>
<dbReference type="InterPro" id="IPR024240">
    <property type="entry name" value="NAGLU_N"/>
</dbReference>
<dbReference type="Pfam" id="PF05089">
    <property type="entry name" value="NAGLU"/>
    <property type="match status" value="1"/>
</dbReference>
<keyword evidence="2" id="KW-0732">Signal</keyword>